<dbReference type="GO" id="GO:0005886">
    <property type="term" value="C:plasma membrane"/>
    <property type="evidence" value="ECO:0007669"/>
    <property type="project" value="TreeGrafter"/>
</dbReference>
<evidence type="ECO:0000313" key="4">
    <source>
        <dbReference type="Proteomes" id="UP000324065"/>
    </source>
</evidence>
<evidence type="ECO:0000313" key="3">
    <source>
        <dbReference type="EMBL" id="KAA5607369.1"/>
    </source>
</evidence>
<accession>A0A5M6IHT3</accession>
<dbReference type="AlphaFoldDB" id="A0A5M6IHT3"/>
<gene>
    <name evidence="3" type="ORF">F1188_00975</name>
</gene>
<feature type="domain" description="DUF218" evidence="2">
    <location>
        <begin position="16"/>
        <end position="142"/>
    </location>
</feature>
<reference evidence="3 4" key="1">
    <citation type="submission" date="2019-09" db="EMBL/GenBank/DDBJ databases">
        <title>Genome sequence of Roseospira marina, one of the more divergent members of the non-sulfur purple photosynthetic bacterial family, the Rhodospirillaceae.</title>
        <authorList>
            <person name="Meyer T."/>
            <person name="Kyndt J."/>
        </authorList>
    </citation>
    <scope>NUCLEOTIDE SEQUENCE [LARGE SCALE GENOMIC DNA]</scope>
    <source>
        <strain evidence="3 4">DSM 15113</strain>
    </source>
</reference>
<dbReference type="InterPro" id="IPR014729">
    <property type="entry name" value="Rossmann-like_a/b/a_fold"/>
</dbReference>
<dbReference type="CDD" id="cd06259">
    <property type="entry name" value="YdcF-like"/>
    <property type="match status" value="1"/>
</dbReference>
<evidence type="ECO:0000256" key="1">
    <source>
        <dbReference type="SAM" id="MobiDB-lite"/>
    </source>
</evidence>
<evidence type="ECO:0000259" key="2">
    <source>
        <dbReference type="Pfam" id="PF02698"/>
    </source>
</evidence>
<dbReference type="PANTHER" id="PTHR30336">
    <property type="entry name" value="INNER MEMBRANE PROTEIN, PROBABLE PERMEASE"/>
    <property type="match status" value="1"/>
</dbReference>
<dbReference type="PANTHER" id="PTHR30336:SF20">
    <property type="entry name" value="DUF218 DOMAIN-CONTAINING PROTEIN"/>
    <property type="match status" value="1"/>
</dbReference>
<organism evidence="3 4">
    <name type="scientific">Roseospira marina</name>
    <dbReference type="NCBI Taxonomy" id="140057"/>
    <lineage>
        <taxon>Bacteria</taxon>
        <taxon>Pseudomonadati</taxon>
        <taxon>Pseudomonadota</taxon>
        <taxon>Alphaproteobacteria</taxon>
        <taxon>Rhodospirillales</taxon>
        <taxon>Rhodospirillaceae</taxon>
        <taxon>Roseospira</taxon>
    </lineage>
</organism>
<comment type="caution">
    <text evidence="3">The sequence shown here is derived from an EMBL/GenBank/DDBJ whole genome shotgun (WGS) entry which is preliminary data.</text>
</comment>
<feature type="region of interest" description="Disordered" evidence="1">
    <location>
        <begin position="189"/>
        <end position="213"/>
    </location>
</feature>
<keyword evidence="4" id="KW-1185">Reference proteome</keyword>
<protein>
    <submittedName>
        <fullName evidence="3">YdcF family protein</fullName>
    </submittedName>
</protein>
<dbReference type="InterPro" id="IPR003848">
    <property type="entry name" value="DUF218"/>
</dbReference>
<sequence>MAHVMRYLRNDESVMVIALGAAVRTDGSVSPAMRRRVALAARTVLAWPHARLVVSGGYGKRHPPGVPPEAHLMAELAREAGVPSDRLVLEAESGDTLGNARHALDLVAGADPMPGRIVVVTDAPHLRRALWCFRRVARGRGLTVTIDGLGAPITDHRARRSAQFWEILALLVYLPRLWRVRRVVTAPVPGHDDAGTAAVGPQDRHHRKDETPP</sequence>
<dbReference type="Proteomes" id="UP000324065">
    <property type="component" value="Unassembled WGS sequence"/>
</dbReference>
<dbReference type="EMBL" id="VWPJ01000001">
    <property type="protein sequence ID" value="KAA5607369.1"/>
    <property type="molecule type" value="Genomic_DNA"/>
</dbReference>
<dbReference type="Pfam" id="PF02698">
    <property type="entry name" value="DUF218"/>
    <property type="match status" value="1"/>
</dbReference>
<dbReference type="OrthoDB" id="9809813at2"/>
<dbReference type="InterPro" id="IPR051599">
    <property type="entry name" value="Cell_Envelope_Assoc"/>
</dbReference>
<name>A0A5M6IHT3_9PROT</name>
<proteinExistence type="predicted"/>
<dbReference type="Gene3D" id="3.40.50.620">
    <property type="entry name" value="HUPs"/>
    <property type="match status" value="1"/>
</dbReference>